<evidence type="ECO:0000313" key="8">
    <source>
        <dbReference type="Proteomes" id="UP000238164"/>
    </source>
</evidence>
<dbReference type="InterPro" id="IPR007886">
    <property type="entry name" value="AlaDH/PNT_N"/>
</dbReference>
<gene>
    <name evidence="7" type="ORF">MPLG2_1577</name>
</gene>
<protein>
    <submittedName>
        <fullName evidence="7">Saccharopine dehydrogenase</fullName>
    </submittedName>
</protein>
<feature type="active site" description="Proton donor" evidence="4">
    <location>
        <position position="94"/>
    </location>
</feature>
<keyword evidence="3 5" id="KW-0520">NAD</keyword>
<evidence type="ECO:0000256" key="2">
    <source>
        <dbReference type="ARBA" id="ARBA00023002"/>
    </source>
</evidence>
<comment type="similarity">
    <text evidence="1">Belongs to the AlaDH/PNT family.</text>
</comment>
<organism evidence="7 8">
    <name type="scientific">Micropruina glycogenica</name>
    <dbReference type="NCBI Taxonomy" id="75385"/>
    <lineage>
        <taxon>Bacteria</taxon>
        <taxon>Bacillati</taxon>
        <taxon>Actinomycetota</taxon>
        <taxon>Actinomycetes</taxon>
        <taxon>Propionibacteriales</taxon>
        <taxon>Nocardioidaceae</taxon>
        <taxon>Micropruina</taxon>
    </lineage>
</organism>
<feature type="binding site" evidence="5">
    <location>
        <begin position="188"/>
        <end position="189"/>
    </location>
    <ligand>
        <name>NAD(+)</name>
        <dbReference type="ChEBI" id="CHEBI:57540"/>
    </ligand>
</feature>
<dbReference type="KEGG" id="mgg:MPLG2_1577"/>
<evidence type="ECO:0000256" key="4">
    <source>
        <dbReference type="PIRSR" id="PIRSR018250-1"/>
    </source>
</evidence>
<dbReference type="SUPFAM" id="SSF52283">
    <property type="entry name" value="Formate/glycerate dehydrogenase catalytic domain-like"/>
    <property type="match status" value="1"/>
</dbReference>
<dbReference type="SUPFAM" id="SSF51735">
    <property type="entry name" value="NAD(P)-binding Rossmann-fold domains"/>
    <property type="match status" value="1"/>
</dbReference>
<evidence type="ECO:0000259" key="6">
    <source>
        <dbReference type="SMART" id="SM01003"/>
    </source>
</evidence>
<evidence type="ECO:0000313" key="7">
    <source>
        <dbReference type="EMBL" id="SPD86613.1"/>
    </source>
</evidence>
<dbReference type="OrthoDB" id="502334at2"/>
<dbReference type="AlphaFoldDB" id="A0A2N9JFS2"/>
<dbReference type="PANTHER" id="PTHR11133">
    <property type="entry name" value="SACCHAROPINE DEHYDROGENASE"/>
    <property type="match status" value="1"/>
</dbReference>
<proteinExistence type="inferred from homology"/>
<dbReference type="GO" id="GO:0005737">
    <property type="term" value="C:cytoplasm"/>
    <property type="evidence" value="ECO:0007669"/>
    <property type="project" value="TreeGrafter"/>
</dbReference>
<dbReference type="PIRSF" id="PIRSF018250">
    <property type="entry name" value="Saccharopine_DH_Lys"/>
    <property type="match status" value="1"/>
</dbReference>
<dbReference type="Pfam" id="PF05222">
    <property type="entry name" value="AlaDh_PNT_N"/>
    <property type="match status" value="1"/>
</dbReference>
<dbReference type="InterPro" id="IPR027281">
    <property type="entry name" value="Lys1"/>
</dbReference>
<feature type="binding site" evidence="5">
    <location>
        <position position="213"/>
    </location>
    <ligand>
        <name>NAD(+)</name>
        <dbReference type="ChEBI" id="CHEBI:57540"/>
    </ligand>
</feature>
<dbReference type="GO" id="GO:0019878">
    <property type="term" value="P:lysine biosynthetic process via aminoadipic acid"/>
    <property type="evidence" value="ECO:0007669"/>
    <property type="project" value="TreeGrafter"/>
</dbReference>
<accession>A0A2N9JFS2</accession>
<evidence type="ECO:0000256" key="3">
    <source>
        <dbReference type="ARBA" id="ARBA00023027"/>
    </source>
</evidence>
<feature type="active site" description="Proton acceptor" evidence="4">
    <location>
        <position position="76"/>
    </location>
</feature>
<feature type="binding site" evidence="5">
    <location>
        <position position="209"/>
    </location>
    <ligand>
        <name>NAD(+)</name>
        <dbReference type="ChEBI" id="CHEBI:57540"/>
    </ligand>
</feature>
<evidence type="ECO:0000256" key="1">
    <source>
        <dbReference type="ARBA" id="ARBA00005689"/>
    </source>
</evidence>
<feature type="binding site" evidence="5">
    <location>
        <position position="259"/>
    </location>
    <ligand>
        <name>NAD(+)</name>
        <dbReference type="ChEBI" id="CHEBI:57540"/>
    </ligand>
</feature>
<dbReference type="SMART" id="SM01003">
    <property type="entry name" value="AlaDh_PNT_N"/>
    <property type="match status" value="1"/>
</dbReference>
<reference evidence="7 8" key="1">
    <citation type="submission" date="2018-02" db="EMBL/GenBank/DDBJ databases">
        <authorList>
            <person name="Cohen D.B."/>
            <person name="Kent A.D."/>
        </authorList>
    </citation>
    <scope>NUCLEOTIDE SEQUENCE [LARGE SCALE GENOMIC DNA]</scope>
    <source>
        <strain evidence="7">1</strain>
    </source>
</reference>
<dbReference type="InterPro" id="IPR036291">
    <property type="entry name" value="NAD(P)-bd_dom_sf"/>
</dbReference>
<keyword evidence="2" id="KW-0560">Oxidoreductase</keyword>
<dbReference type="RefSeq" id="WP_105185539.1">
    <property type="nucleotide sequence ID" value="NZ_BAAAGO010000007.1"/>
</dbReference>
<feature type="domain" description="Alanine dehydrogenase/pyridine nucleotide transhydrogenase N-terminal" evidence="6">
    <location>
        <begin position="6"/>
        <end position="140"/>
    </location>
</feature>
<dbReference type="PANTHER" id="PTHR11133:SF23">
    <property type="entry name" value="SACCHAROPINE DEHYDROGENASE [NAD(+), L-LYSINE-FORMING]"/>
    <property type="match status" value="1"/>
</dbReference>
<keyword evidence="8" id="KW-1185">Reference proteome</keyword>
<dbReference type="InterPro" id="IPR051168">
    <property type="entry name" value="AASS"/>
</dbReference>
<dbReference type="EMBL" id="LT985188">
    <property type="protein sequence ID" value="SPD86613.1"/>
    <property type="molecule type" value="Genomic_DNA"/>
</dbReference>
<dbReference type="GO" id="GO:0004754">
    <property type="term" value="F:saccharopine dehydrogenase (NAD+, L-lysine-forming) activity"/>
    <property type="evidence" value="ECO:0007669"/>
    <property type="project" value="InterPro"/>
</dbReference>
<feature type="binding site" evidence="5">
    <location>
        <position position="128"/>
    </location>
    <ligand>
        <name>NAD(+)</name>
        <dbReference type="ChEBI" id="CHEBI:57540"/>
    </ligand>
</feature>
<sequence>MRPTVLLRAEQRDTEQRTPITPKGAAALHEAGVDVVVESSPERVFSDDAYEAVGCPVVHAGSWLTAPPETVVVGIKELPDEPAELRHRHVYFAHAYKGQTGADDLLRRFVRGGGEVLDLEYLVDDTGRRVVAFGYWAGFVGASLGAMQAAGRLPVPLRPMHLDDLTGELEEVAGHLAGATAVVTGAWGRAGRGAVDALNLAGIGSSRWDRDDTAALDSDALVAHDLLVHCVLATEPQPPLLTDADRTRPGRRLRVLVDVTADVTSHLNLLPVSDVHTSWAEPVRRIWHEPVPLDAIVIDNLPSLLPKQASDDFSSALVPLLPGLFAGDAVWQRAAQTYQRSIEGLQP</sequence>
<dbReference type="Proteomes" id="UP000238164">
    <property type="component" value="Chromosome 1"/>
</dbReference>
<evidence type="ECO:0000256" key="5">
    <source>
        <dbReference type="PIRSR" id="PIRSR018250-3"/>
    </source>
</evidence>
<feature type="binding site" evidence="5">
    <location>
        <begin position="298"/>
        <end position="301"/>
    </location>
    <ligand>
        <name>NAD(+)</name>
        <dbReference type="ChEBI" id="CHEBI:57540"/>
    </ligand>
</feature>
<dbReference type="Gene3D" id="3.40.50.720">
    <property type="entry name" value="NAD(P)-binding Rossmann-like Domain"/>
    <property type="match status" value="2"/>
</dbReference>
<name>A0A2N9JFS2_9ACTN</name>